<feature type="non-terminal residue" evidence="1">
    <location>
        <position position="1"/>
    </location>
</feature>
<evidence type="ECO:0000313" key="1">
    <source>
        <dbReference type="EMBL" id="CAG8567834.1"/>
    </source>
</evidence>
<proteinExistence type="predicted"/>
<organism evidence="1 2">
    <name type="scientific">Racocetra persica</name>
    <dbReference type="NCBI Taxonomy" id="160502"/>
    <lineage>
        <taxon>Eukaryota</taxon>
        <taxon>Fungi</taxon>
        <taxon>Fungi incertae sedis</taxon>
        <taxon>Mucoromycota</taxon>
        <taxon>Glomeromycotina</taxon>
        <taxon>Glomeromycetes</taxon>
        <taxon>Diversisporales</taxon>
        <taxon>Gigasporaceae</taxon>
        <taxon>Racocetra</taxon>
    </lineage>
</organism>
<evidence type="ECO:0000313" key="2">
    <source>
        <dbReference type="Proteomes" id="UP000789920"/>
    </source>
</evidence>
<comment type="caution">
    <text evidence="1">The sequence shown here is derived from an EMBL/GenBank/DDBJ whole genome shotgun (WGS) entry which is preliminary data.</text>
</comment>
<reference evidence="1" key="1">
    <citation type="submission" date="2021-06" db="EMBL/GenBank/DDBJ databases">
        <authorList>
            <person name="Kallberg Y."/>
            <person name="Tangrot J."/>
            <person name="Rosling A."/>
        </authorList>
    </citation>
    <scope>NUCLEOTIDE SEQUENCE</scope>
    <source>
        <strain evidence="1">MA461A</strain>
    </source>
</reference>
<dbReference type="EMBL" id="CAJVQC010006514">
    <property type="protein sequence ID" value="CAG8567834.1"/>
    <property type="molecule type" value="Genomic_DNA"/>
</dbReference>
<accession>A0ACA9M5A9</accession>
<gene>
    <name evidence="1" type="ORF">RPERSI_LOCUS4630</name>
</gene>
<sequence length="67" mass="7703">DLINEKDQKINVIDQSIKNQKGIRSQSKWCKKCNTINIDNKKCTCLKCNEKLKILATLHAESAEELE</sequence>
<dbReference type="Proteomes" id="UP000789920">
    <property type="component" value="Unassembled WGS sequence"/>
</dbReference>
<keyword evidence="2" id="KW-1185">Reference proteome</keyword>
<name>A0ACA9M5A9_9GLOM</name>
<protein>
    <submittedName>
        <fullName evidence="1">18165_t:CDS:1</fullName>
    </submittedName>
</protein>